<sequence>MSPTLVTMSTDISGKFPLFPTRGRQQRNIRAEARQCTG</sequence>
<protein>
    <submittedName>
        <fullName evidence="1">CYP59</fullName>
    </submittedName>
</protein>
<evidence type="ECO:0000313" key="1">
    <source>
        <dbReference type="EMBL" id="JAE14401.1"/>
    </source>
</evidence>
<accession>A0A0A9FVR6</accession>
<proteinExistence type="predicted"/>
<dbReference type="EMBL" id="GBRH01183495">
    <property type="protein sequence ID" value="JAE14401.1"/>
    <property type="molecule type" value="Transcribed_RNA"/>
</dbReference>
<dbReference type="AlphaFoldDB" id="A0A0A9FVR6"/>
<organism evidence="1">
    <name type="scientific">Arundo donax</name>
    <name type="common">Giant reed</name>
    <name type="synonym">Donax arundinaceus</name>
    <dbReference type="NCBI Taxonomy" id="35708"/>
    <lineage>
        <taxon>Eukaryota</taxon>
        <taxon>Viridiplantae</taxon>
        <taxon>Streptophyta</taxon>
        <taxon>Embryophyta</taxon>
        <taxon>Tracheophyta</taxon>
        <taxon>Spermatophyta</taxon>
        <taxon>Magnoliopsida</taxon>
        <taxon>Liliopsida</taxon>
        <taxon>Poales</taxon>
        <taxon>Poaceae</taxon>
        <taxon>PACMAD clade</taxon>
        <taxon>Arundinoideae</taxon>
        <taxon>Arundineae</taxon>
        <taxon>Arundo</taxon>
    </lineage>
</organism>
<name>A0A0A9FVR6_ARUDO</name>
<reference evidence="1" key="2">
    <citation type="journal article" date="2015" name="Data Brief">
        <title>Shoot transcriptome of the giant reed, Arundo donax.</title>
        <authorList>
            <person name="Barrero R.A."/>
            <person name="Guerrero F.D."/>
            <person name="Moolhuijzen P."/>
            <person name="Goolsby J.A."/>
            <person name="Tidwell J."/>
            <person name="Bellgard S.E."/>
            <person name="Bellgard M.I."/>
        </authorList>
    </citation>
    <scope>NUCLEOTIDE SEQUENCE</scope>
    <source>
        <tissue evidence="1">Shoot tissue taken approximately 20 cm above the soil surface</tissue>
    </source>
</reference>
<reference evidence="1" key="1">
    <citation type="submission" date="2014-09" db="EMBL/GenBank/DDBJ databases">
        <authorList>
            <person name="Magalhaes I.L.F."/>
            <person name="Oliveira U."/>
            <person name="Santos F.R."/>
            <person name="Vidigal T.H.D.A."/>
            <person name="Brescovit A.D."/>
            <person name="Santos A.J."/>
        </authorList>
    </citation>
    <scope>NUCLEOTIDE SEQUENCE</scope>
    <source>
        <tissue evidence="1">Shoot tissue taken approximately 20 cm above the soil surface</tissue>
    </source>
</reference>